<dbReference type="Pfam" id="PF24626">
    <property type="entry name" value="SH3_Tf2-1"/>
    <property type="match status" value="1"/>
</dbReference>
<evidence type="ECO:0000259" key="1">
    <source>
        <dbReference type="PROSITE" id="PS50013"/>
    </source>
</evidence>
<dbReference type="EMBL" id="CP093348">
    <property type="protein sequence ID" value="WOH05165.1"/>
    <property type="molecule type" value="Genomic_DNA"/>
</dbReference>
<sequence>MDTILVVVDRFSKFGHFMALHHPFTAVEVAELFLDNIFKLHGMPDSIVCDRDKIFTSVFWGSLFEKLGISMHFSTAYHPQSDGQTERVNQCLESYLRCFTGDRPHSWKQWLSLAEYWYNTTYHTSLGSTPFEVLYGDKPVPLNLGELHDMVIPVAQDMLQQRQVVLQVAKESLTKAQHRMKFYADQKRTERMLDKVGTVAYRLKLPSHSRVHPVFHVSLLKKHVGPAPIMEGELPQTNEADIVTLEPSRVLQRRQVQRQGQNITQWLVQWKGLESYEASWEDVSFITNQFPQFQA</sequence>
<gene>
    <name evidence="3" type="ORF">DCAR_0624579</name>
</gene>
<dbReference type="InterPro" id="IPR001584">
    <property type="entry name" value="Integrase_cat-core"/>
</dbReference>
<dbReference type="InterPro" id="IPR056924">
    <property type="entry name" value="SH3_Tf2-1"/>
</dbReference>
<dbReference type="AlphaFoldDB" id="A0AAF1B3U3"/>
<dbReference type="InterPro" id="IPR016197">
    <property type="entry name" value="Chromo-like_dom_sf"/>
</dbReference>
<evidence type="ECO:0000313" key="3">
    <source>
        <dbReference type="EMBL" id="WOH05165.1"/>
    </source>
</evidence>
<dbReference type="GO" id="GO:0015074">
    <property type="term" value="P:DNA integration"/>
    <property type="evidence" value="ECO:0007669"/>
    <property type="project" value="InterPro"/>
</dbReference>
<dbReference type="Pfam" id="PF00385">
    <property type="entry name" value="Chromo"/>
    <property type="match status" value="1"/>
</dbReference>
<dbReference type="SUPFAM" id="SSF53098">
    <property type="entry name" value="Ribonuclease H-like"/>
    <property type="match status" value="1"/>
</dbReference>
<name>A0AAF1B3U3_DAUCS</name>
<evidence type="ECO:0000259" key="2">
    <source>
        <dbReference type="PROSITE" id="PS50994"/>
    </source>
</evidence>
<dbReference type="PANTHER" id="PTHR37984:SF5">
    <property type="entry name" value="PROTEIN NYNRIN-LIKE"/>
    <property type="match status" value="1"/>
</dbReference>
<dbReference type="Proteomes" id="UP000077755">
    <property type="component" value="Chromosome 6"/>
</dbReference>
<protein>
    <recommendedName>
        <fullName evidence="5">Integrase catalytic domain-containing protein</fullName>
    </recommendedName>
</protein>
<reference evidence="3" key="1">
    <citation type="journal article" date="2016" name="Nat. Genet.">
        <title>A high-quality carrot genome assembly provides new insights into carotenoid accumulation and asterid genome evolution.</title>
        <authorList>
            <person name="Iorizzo M."/>
            <person name="Ellison S."/>
            <person name="Senalik D."/>
            <person name="Zeng P."/>
            <person name="Satapoomin P."/>
            <person name="Huang J."/>
            <person name="Bowman M."/>
            <person name="Iovene M."/>
            <person name="Sanseverino W."/>
            <person name="Cavagnaro P."/>
            <person name="Yildiz M."/>
            <person name="Macko-Podgorni A."/>
            <person name="Moranska E."/>
            <person name="Grzebelus E."/>
            <person name="Grzebelus D."/>
            <person name="Ashrafi H."/>
            <person name="Zheng Z."/>
            <person name="Cheng S."/>
            <person name="Spooner D."/>
            <person name="Van Deynze A."/>
            <person name="Simon P."/>
        </authorList>
    </citation>
    <scope>NUCLEOTIDE SEQUENCE</scope>
    <source>
        <tissue evidence="3">Leaf</tissue>
    </source>
</reference>
<feature type="domain" description="Integrase catalytic" evidence="2">
    <location>
        <begin position="1"/>
        <end position="138"/>
    </location>
</feature>
<dbReference type="InterPro" id="IPR036397">
    <property type="entry name" value="RNaseH_sf"/>
</dbReference>
<dbReference type="PROSITE" id="PS50994">
    <property type="entry name" value="INTEGRASE"/>
    <property type="match status" value="1"/>
</dbReference>
<dbReference type="GO" id="GO:0003676">
    <property type="term" value="F:nucleic acid binding"/>
    <property type="evidence" value="ECO:0007669"/>
    <property type="project" value="InterPro"/>
</dbReference>
<dbReference type="InterPro" id="IPR012337">
    <property type="entry name" value="RNaseH-like_sf"/>
</dbReference>
<dbReference type="Gene3D" id="2.40.50.40">
    <property type="match status" value="1"/>
</dbReference>
<keyword evidence="4" id="KW-1185">Reference proteome</keyword>
<evidence type="ECO:0000313" key="4">
    <source>
        <dbReference type="Proteomes" id="UP000077755"/>
    </source>
</evidence>
<accession>A0AAF1B3U3</accession>
<dbReference type="InterPro" id="IPR023780">
    <property type="entry name" value="Chromo_domain"/>
</dbReference>
<dbReference type="Gene3D" id="3.30.420.10">
    <property type="entry name" value="Ribonuclease H-like superfamily/Ribonuclease H"/>
    <property type="match status" value="1"/>
</dbReference>
<dbReference type="InterPro" id="IPR000953">
    <property type="entry name" value="Chromo/chromo_shadow_dom"/>
</dbReference>
<dbReference type="PANTHER" id="PTHR37984">
    <property type="entry name" value="PROTEIN CBG26694"/>
    <property type="match status" value="1"/>
</dbReference>
<dbReference type="SUPFAM" id="SSF54160">
    <property type="entry name" value="Chromo domain-like"/>
    <property type="match status" value="1"/>
</dbReference>
<reference evidence="3" key="2">
    <citation type="submission" date="2022-03" db="EMBL/GenBank/DDBJ databases">
        <title>Draft title - Genomic analysis of global carrot germplasm unveils the trajectory of domestication and the origin of high carotenoid orange carrot.</title>
        <authorList>
            <person name="Iorizzo M."/>
            <person name="Ellison S."/>
            <person name="Senalik D."/>
            <person name="Macko-Podgorni A."/>
            <person name="Grzebelus D."/>
            <person name="Bostan H."/>
            <person name="Rolling W."/>
            <person name="Curaba J."/>
            <person name="Simon P."/>
        </authorList>
    </citation>
    <scope>NUCLEOTIDE SEQUENCE</scope>
    <source>
        <tissue evidence="3">Leaf</tissue>
    </source>
</reference>
<dbReference type="PROSITE" id="PS50013">
    <property type="entry name" value="CHROMO_2"/>
    <property type="match status" value="1"/>
</dbReference>
<evidence type="ECO:0008006" key="5">
    <source>
        <dbReference type="Google" id="ProtNLM"/>
    </source>
</evidence>
<organism evidence="3 4">
    <name type="scientific">Daucus carota subsp. sativus</name>
    <name type="common">Carrot</name>
    <dbReference type="NCBI Taxonomy" id="79200"/>
    <lineage>
        <taxon>Eukaryota</taxon>
        <taxon>Viridiplantae</taxon>
        <taxon>Streptophyta</taxon>
        <taxon>Embryophyta</taxon>
        <taxon>Tracheophyta</taxon>
        <taxon>Spermatophyta</taxon>
        <taxon>Magnoliopsida</taxon>
        <taxon>eudicotyledons</taxon>
        <taxon>Gunneridae</taxon>
        <taxon>Pentapetalae</taxon>
        <taxon>asterids</taxon>
        <taxon>campanulids</taxon>
        <taxon>Apiales</taxon>
        <taxon>Apiaceae</taxon>
        <taxon>Apioideae</taxon>
        <taxon>Scandiceae</taxon>
        <taxon>Daucinae</taxon>
        <taxon>Daucus</taxon>
        <taxon>Daucus sect. Daucus</taxon>
    </lineage>
</organism>
<proteinExistence type="predicted"/>
<feature type="domain" description="Chromo" evidence="1">
    <location>
        <begin position="245"/>
        <end position="295"/>
    </location>
</feature>
<dbReference type="InterPro" id="IPR050951">
    <property type="entry name" value="Retrovirus_Pol_polyprotein"/>
</dbReference>